<dbReference type="EMBL" id="CAVMJV010000022">
    <property type="protein sequence ID" value="CAK5071851.1"/>
    <property type="molecule type" value="Genomic_DNA"/>
</dbReference>
<proteinExistence type="predicted"/>
<organism evidence="1 2">
    <name type="scientific">Meloidogyne enterolobii</name>
    <name type="common">Root-knot nematode worm</name>
    <name type="synonym">Meloidogyne mayaguensis</name>
    <dbReference type="NCBI Taxonomy" id="390850"/>
    <lineage>
        <taxon>Eukaryota</taxon>
        <taxon>Metazoa</taxon>
        <taxon>Ecdysozoa</taxon>
        <taxon>Nematoda</taxon>
        <taxon>Chromadorea</taxon>
        <taxon>Rhabditida</taxon>
        <taxon>Tylenchina</taxon>
        <taxon>Tylenchomorpha</taxon>
        <taxon>Tylenchoidea</taxon>
        <taxon>Meloidogynidae</taxon>
        <taxon>Meloidogyninae</taxon>
        <taxon>Meloidogyne</taxon>
    </lineage>
</organism>
<sequence length="105" mass="12430">MGAYICPLLLDNFFSSIFFFFNFSSIFHFSLHFFSTSLNPQKCAYYSSRTSKKGQPSPQYPLVSDEELSAYFLILAIFIVRTRGNRFWKEYCSWTFKKNKNKGRK</sequence>
<gene>
    <name evidence="1" type="ORF">MENTE1834_LOCUS19014</name>
</gene>
<evidence type="ECO:0000313" key="1">
    <source>
        <dbReference type="EMBL" id="CAK5071851.1"/>
    </source>
</evidence>
<keyword evidence="2" id="KW-1185">Reference proteome</keyword>
<dbReference type="Proteomes" id="UP001497535">
    <property type="component" value="Unassembled WGS sequence"/>
</dbReference>
<protein>
    <submittedName>
        <fullName evidence="1">Uncharacterized protein</fullName>
    </submittedName>
</protein>
<evidence type="ECO:0000313" key="2">
    <source>
        <dbReference type="Proteomes" id="UP001497535"/>
    </source>
</evidence>
<reference evidence="1" key="1">
    <citation type="submission" date="2023-11" db="EMBL/GenBank/DDBJ databases">
        <authorList>
            <person name="Poullet M."/>
        </authorList>
    </citation>
    <scope>NUCLEOTIDE SEQUENCE</scope>
    <source>
        <strain evidence="1">E1834</strain>
    </source>
</reference>
<name>A0ACB0Z180_MELEN</name>
<comment type="caution">
    <text evidence="1">The sequence shown here is derived from an EMBL/GenBank/DDBJ whole genome shotgun (WGS) entry which is preliminary data.</text>
</comment>
<accession>A0ACB0Z180</accession>